<proteinExistence type="predicted"/>
<sequence length="286" mass="33839">MYLLHRYLHLKYGSESDAKSKFAQLMDAHQINLEIYVVFVVLKLRTLKCNYDNNCPTDMDMRTEFILNDEEKEIRKRKIRDNKQKQMICQTIAKTDVSTDTSKHIPNDTFNETEGMKFRELMSATEKGRFSLTFDVLKWPQVLDPMEAIKVLTIHCERVHHYYNECEHWKFPQENNCATLLKLQVFKNYQLDSLLLEHGKDFESDKIILDLVYMYLLQRYLQMKYQSKCEADSKFTKLMNLITSTKGTQQELILKFLSALPSDVCPLLNEIYDRTPVQTLLFSNLD</sequence>
<accession>A0A7R9QV39</accession>
<evidence type="ECO:0000313" key="2">
    <source>
        <dbReference type="Proteomes" id="UP000728032"/>
    </source>
</evidence>
<dbReference type="EMBL" id="OC932388">
    <property type="protein sequence ID" value="CAD7659506.1"/>
    <property type="molecule type" value="Genomic_DNA"/>
</dbReference>
<dbReference type="EMBL" id="CAJPVJ010017563">
    <property type="protein sequence ID" value="CAG2176668.1"/>
    <property type="molecule type" value="Genomic_DNA"/>
</dbReference>
<reference evidence="1" key="1">
    <citation type="submission" date="2020-11" db="EMBL/GenBank/DDBJ databases">
        <authorList>
            <person name="Tran Van P."/>
        </authorList>
    </citation>
    <scope>NUCLEOTIDE SEQUENCE</scope>
</reference>
<organism evidence="1">
    <name type="scientific">Oppiella nova</name>
    <dbReference type="NCBI Taxonomy" id="334625"/>
    <lineage>
        <taxon>Eukaryota</taxon>
        <taxon>Metazoa</taxon>
        <taxon>Ecdysozoa</taxon>
        <taxon>Arthropoda</taxon>
        <taxon>Chelicerata</taxon>
        <taxon>Arachnida</taxon>
        <taxon>Acari</taxon>
        <taxon>Acariformes</taxon>
        <taxon>Sarcoptiformes</taxon>
        <taxon>Oribatida</taxon>
        <taxon>Brachypylina</taxon>
        <taxon>Oppioidea</taxon>
        <taxon>Oppiidae</taxon>
        <taxon>Oppiella</taxon>
    </lineage>
</organism>
<name>A0A7R9QV39_9ACAR</name>
<dbReference type="Proteomes" id="UP000728032">
    <property type="component" value="Unassembled WGS sequence"/>
</dbReference>
<evidence type="ECO:0000313" key="1">
    <source>
        <dbReference type="EMBL" id="CAD7659506.1"/>
    </source>
</evidence>
<keyword evidence="2" id="KW-1185">Reference proteome</keyword>
<protein>
    <submittedName>
        <fullName evidence="1">Uncharacterized protein</fullName>
    </submittedName>
</protein>
<feature type="non-terminal residue" evidence="1">
    <location>
        <position position="1"/>
    </location>
</feature>
<dbReference type="AlphaFoldDB" id="A0A7R9QV39"/>
<gene>
    <name evidence="1" type="ORF">ONB1V03_LOCUS16101</name>
</gene>
<dbReference type="OrthoDB" id="6534514at2759"/>